<accession>A0A931H8M2</accession>
<dbReference type="SMART" id="SM00448">
    <property type="entry name" value="REC"/>
    <property type="match status" value="1"/>
</dbReference>
<reference evidence="5" key="1">
    <citation type="submission" date="2020-11" db="EMBL/GenBank/DDBJ databases">
        <title>Novosphingobium aureum sp. nov., a marine bacterium isolated from sediment of a salt flat.</title>
        <authorList>
            <person name="Yoo Y."/>
            <person name="Kim J.-J."/>
        </authorList>
    </citation>
    <scope>NUCLEOTIDE SEQUENCE</scope>
    <source>
        <strain evidence="5">YJ-S2-02</strain>
    </source>
</reference>
<feature type="modified residue" description="4-aspartylphosphate" evidence="2">
    <location>
        <position position="82"/>
    </location>
</feature>
<dbReference type="SMART" id="SM00850">
    <property type="entry name" value="LytTR"/>
    <property type="match status" value="1"/>
</dbReference>
<proteinExistence type="predicted"/>
<keyword evidence="1" id="KW-0238">DNA-binding</keyword>
<feature type="domain" description="Response regulatory" evidence="3">
    <location>
        <begin position="31"/>
        <end position="145"/>
    </location>
</feature>
<dbReference type="InterPro" id="IPR007492">
    <property type="entry name" value="LytTR_DNA-bd_dom"/>
</dbReference>
<dbReference type="InterPro" id="IPR039420">
    <property type="entry name" value="WalR-like"/>
</dbReference>
<dbReference type="GO" id="GO:0006355">
    <property type="term" value="P:regulation of DNA-templated transcription"/>
    <property type="evidence" value="ECO:0007669"/>
    <property type="project" value="TreeGrafter"/>
</dbReference>
<dbReference type="PROSITE" id="PS50110">
    <property type="entry name" value="RESPONSE_REGULATORY"/>
    <property type="match status" value="1"/>
</dbReference>
<keyword evidence="2" id="KW-0597">Phosphoprotein</keyword>
<evidence type="ECO:0000313" key="6">
    <source>
        <dbReference type="Proteomes" id="UP000617634"/>
    </source>
</evidence>
<evidence type="ECO:0000313" key="5">
    <source>
        <dbReference type="EMBL" id="MBH0111360.1"/>
    </source>
</evidence>
<dbReference type="Pfam" id="PF04397">
    <property type="entry name" value="LytTR"/>
    <property type="match status" value="1"/>
</dbReference>
<dbReference type="PANTHER" id="PTHR48111">
    <property type="entry name" value="REGULATOR OF RPOS"/>
    <property type="match status" value="1"/>
</dbReference>
<sequence>MAVSRRFCACRWRRRVAEATNAEDKSGAPLRTLIVDDEPLAVERMQVICSRIEAVSVVGTASDGEAALRLSEALAPDLLLLDLTMPETDGLTVARRLAGRANPPAVIFVTAHDEFAVEAFDLDAIDYVLKPVSPDRLERAIGRVVARRGERSASPSEWLEEFWVPHRSELVRVPASEVSRIDAERDYVRLHVGSQSYLLLQTISSLQEKLDPEQFIRIHRSHILRRDHVTGLKHEGLGVWSIETSEGEALRIGRTYLPAVKKMAGR</sequence>
<dbReference type="PROSITE" id="PS50930">
    <property type="entry name" value="HTH_LYTTR"/>
    <property type="match status" value="1"/>
</dbReference>
<evidence type="ECO:0000256" key="2">
    <source>
        <dbReference type="PROSITE-ProRule" id="PRU00169"/>
    </source>
</evidence>
<dbReference type="SUPFAM" id="SSF52172">
    <property type="entry name" value="CheY-like"/>
    <property type="match status" value="1"/>
</dbReference>
<organism evidence="5 6">
    <name type="scientific">Novosphingobium aureum</name>
    <dbReference type="NCBI Taxonomy" id="2792964"/>
    <lineage>
        <taxon>Bacteria</taxon>
        <taxon>Pseudomonadati</taxon>
        <taxon>Pseudomonadota</taxon>
        <taxon>Alphaproteobacteria</taxon>
        <taxon>Sphingomonadales</taxon>
        <taxon>Sphingomonadaceae</taxon>
        <taxon>Novosphingobium</taxon>
    </lineage>
</organism>
<dbReference type="Gene3D" id="3.40.50.2300">
    <property type="match status" value="1"/>
</dbReference>
<dbReference type="GO" id="GO:0032993">
    <property type="term" value="C:protein-DNA complex"/>
    <property type="evidence" value="ECO:0007669"/>
    <property type="project" value="TreeGrafter"/>
</dbReference>
<dbReference type="GO" id="GO:0000976">
    <property type="term" value="F:transcription cis-regulatory region binding"/>
    <property type="evidence" value="ECO:0007669"/>
    <property type="project" value="TreeGrafter"/>
</dbReference>
<dbReference type="EMBL" id="JADZGI010000001">
    <property type="protein sequence ID" value="MBH0111360.1"/>
    <property type="molecule type" value="Genomic_DNA"/>
</dbReference>
<dbReference type="Gene3D" id="2.40.50.1020">
    <property type="entry name" value="LytTr DNA-binding domain"/>
    <property type="match status" value="1"/>
</dbReference>
<keyword evidence="6" id="KW-1185">Reference proteome</keyword>
<name>A0A931H8M2_9SPHN</name>
<evidence type="ECO:0000259" key="3">
    <source>
        <dbReference type="PROSITE" id="PS50110"/>
    </source>
</evidence>
<dbReference type="PANTHER" id="PTHR48111:SF69">
    <property type="entry name" value="RESPONSE REGULATOR RECEIVER"/>
    <property type="match status" value="1"/>
</dbReference>
<dbReference type="InterPro" id="IPR001789">
    <property type="entry name" value="Sig_transdc_resp-reg_receiver"/>
</dbReference>
<evidence type="ECO:0000256" key="1">
    <source>
        <dbReference type="ARBA" id="ARBA00023125"/>
    </source>
</evidence>
<feature type="domain" description="HTH LytTR-type" evidence="4">
    <location>
        <begin position="162"/>
        <end position="266"/>
    </location>
</feature>
<evidence type="ECO:0000259" key="4">
    <source>
        <dbReference type="PROSITE" id="PS50930"/>
    </source>
</evidence>
<dbReference type="AlphaFoldDB" id="A0A931H8M2"/>
<dbReference type="Proteomes" id="UP000617634">
    <property type="component" value="Unassembled WGS sequence"/>
</dbReference>
<gene>
    <name evidence="5" type="ORF">I5E68_00155</name>
</gene>
<dbReference type="InterPro" id="IPR011006">
    <property type="entry name" value="CheY-like_superfamily"/>
</dbReference>
<comment type="caution">
    <text evidence="5">The sequence shown here is derived from an EMBL/GenBank/DDBJ whole genome shotgun (WGS) entry which is preliminary data.</text>
</comment>
<dbReference type="GO" id="GO:0000156">
    <property type="term" value="F:phosphorelay response regulator activity"/>
    <property type="evidence" value="ECO:0007669"/>
    <property type="project" value="TreeGrafter"/>
</dbReference>
<dbReference type="GO" id="GO:0005829">
    <property type="term" value="C:cytosol"/>
    <property type="evidence" value="ECO:0007669"/>
    <property type="project" value="TreeGrafter"/>
</dbReference>
<dbReference type="Pfam" id="PF00072">
    <property type="entry name" value="Response_reg"/>
    <property type="match status" value="1"/>
</dbReference>
<protein>
    <submittedName>
        <fullName evidence="5">Response regulator transcription factor</fullName>
    </submittedName>
</protein>